<dbReference type="PRINTS" id="PR00344">
    <property type="entry name" value="BCTRLSENSOR"/>
</dbReference>
<dbReference type="SUPFAM" id="SSF55874">
    <property type="entry name" value="ATPase domain of HSP90 chaperone/DNA topoisomerase II/histidine kinase"/>
    <property type="match status" value="1"/>
</dbReference>
<evidence type="ECO:0000313" key="10">
    <source>
        <dbReference type="EMBL" id="AFZ09779.1"/>
    </source>
</evidence>
<dbReference type="InterPro" id="IPR001789">
    <property type="entry name" value="Sig_transdc_resp-reg_receiver"/>
</dbReference>
<protein>
    <recommendedName>
        <fullName evidence="2">histidine kinase</fullName>
        <ecNumber evidence="2">2.7.13.3</ecNumber>
    </recommendedName>
</protein>
<organism evidence="10 11">
    <name type="scientific">Phormidium nigroviride PCC 7112</name>
    <dbReference type="NCBI Taxonomy" id="179408"/>
    <lineage>
        <taxon>Bacteria</taxon>
        <taxon>Bacillati</taxon>
        <taxon>Cyanobacteriota</taxon>
        <taxon>Cyanophyceae</taxon>
        <taxon>Oscillatoriophycideae</taxon>
        <taxon>Oscillatoriales</taxon>
        <taxon>Oscillatoriaceae</taxon>
        <taxon>Phormidium</taxon>
    </lineage>
</organism>
<keyword evidence="11" id="KW-1185">Reference proteome</keyword>
<feature type="domain" description="Response regulatory" evidence="9">
    <location>
        <begin position="5"/>
        <end position="121"/>
    </location>
</feature>
<comment type="catalytic activity">
    <reaction evidence="1">
        <text>ATP + protein L-histidine = ADP + protein N-phospho-L-histidine.</text>
        <dbReference type="EC" id="2.7.13.3"/>
    </reaction>
</comment>
<gene>
    <name evidence="10" type="ORF">Osc7112_5556</name>
</gene>
<dbReference type="InterPro" id="IPR036097">
    <property type="entry name" value="HisK_dim/P_sf"/>
</dbReference>
<evidence type="ECO:0000256" key="3">
    <source>
        <dbReference type="ARBA" id="ARBA00022553"/>
    </source>
</evidence>
<dbReference type="HOGENOM" id="CLU_000445_114_72_3"/>
<dbReference type="eggNOG" id="COG3437">
    <property type="taxonomic scope" value="Bacteria"/>
</dbReference>
<dbReference type="EC" id="2.7.13.3" evidence="2"/>
<accession>K9VQF1</accession>
<evidence type="ECO:0000313" key="11">
    <source>
        <dbReference type="Proteomes" id="UP000010478"/>
    </source>
</evidence>
<dbReference type="InterPro" id="IPR003594">
    <property type="entry name" value="HATPase_dom"/>
</dbReference>
<dbReference type="InterPro" id="IPR004358">
    <property type="entry name" value="Sig_transdc_His_kin-like_C"/>
</dbReference>
<dbReference type="PROSITE" id="PS50109">
    <property type="entry name" value="HIS_KIN"/>
    <property type="match status" value="1"/>
</dbReference>
<dbReference type="InterPro" id="IPR036890">
    <property type="entry name" value="HATPase_C_sf"/>
</dbReference>
<evidence type="ECO:0000256" key="1">
    <source>
        <dbReference type="ARBA" id="ARBA00000085"/>
    </source>
</evidence>
<dbReference type="Gene3D" id="3.30.565.10">
    <property type="entry name" value="Histidine kinase-like ATPase, C-terminal domain"/>
    <property type="match status" value="1"/>
</dbReference>
<dbReference type="PANTHER" id="PTHR43547">
    <property type="entry name" value="TWO-COMPONENT HISTIDINE KINASE"/>
    <property type="match status" value="1"/>
</dbReference>
<dbReference type="InterPro" id="IPR011006">
    <property type="entry name" value="CheY-like_superfamily"/>
</dbReference>
<dbReference type="CDD" id="cd00082">
    <property type="entry name" value="HisKA"/>
    <property type="match status" value="1"/>
</dbReference>
<dbReference type="PANTHER" id="PTHR43547:SF2">
    <property type="entry name" value="HYBRID SIGNAL TRANSDUCTION HISTIDINE KINASE C"/>
    <property type="match status" value="1"/>
</dbReference>
<dbReference type="PATRIC" id="fig|179408.3.peg.6931"/>
<dbReference type="EMBL" id="CP003614">
    <property type="protein sequence ID" value="AFZ09779.1"/>
    <property type="molecule type" value="Genomic_DNA"/>
</dbReference>
<dbReference type="Pfam" id="PF02518">
    <property type="entry name" value="HATPase_c"/>
    <property type="match status" value="1"/>
</dbReference>
<keyword evidence="4 10" id="KW-0808">Transferase</keyword>
<dbReference type="Pfam" id="PF00072">
    <property type="entry name" value="Response_reg"/>
    <property type="match status" value="1"/>
</dbReference>
<dbReference type="STRING" id="179408.Osc7112_5556"/>
<feature type="modified residue" description="4-aspartylphosphate" evidence="6">
    <location>
        <position position="54"/>
    </location>
</feature>
<dbReference type="CDD" id="cd19920">
    <property type="entry name" value="REC_PA4781-like"/>
    <property type="match status" value="1"/>
</dbReference>
<feature type="domain" description="Histidine kinase" evidence="8">
    <location>
        <begin position="198"/>
        <end position="458"/>
    </location>
</feature>
<evidence type="ECO:0000256" key="6">
    <source>
        <dbReference type="PROSITE-ProRule" id="PRU00169"/>
    </source>
</evidence>
<dbReference type="Proteomes" id="UP000010478">
    <property type="component" value="Chromosome"/>
</dbReference>
<keyword evidence="4 10" id="KW-0418">Kinase</keyword>
<feature type="coiled-coil region" evidence="7">
    <location>
        <begin position="137"/>
        <end position="189"/>
    </location>
</feature>
<dbReference type="eggNOG" id="COG4191">
    <property type="taxonomic scope" value="Bacteria"/>
</dbReference>
<name>K9VQF1_9CYAN</name>
<sequence length="458" mass="50616">METSTILIVDDNPSNLDVLSEALAGFGWEILVATDGETAIEQAEYTQPDLILLDVMMPGIDGFETCHRLKASPLTNEISVIFMTALSDIGDKVKGFNLGAVDYITKPFEQKEVLARVNLHLKLRALTKTLADQNLLLKREIEDRLAAEAALHQLAQELEKRVEERTAELSQALDNLKKAQVQIVQSEKMACLGQLVAGVAHEINNPVSFISNNIPIAKEYIADLIEMTRLCQDNITSTSEFEDKSQEIELDFIVEDLPKIIDSMAVGTERLYNLSMSLRNFSRLDTSALTPVNIHDGLDSTLLILGHRLKSKGSFPGIAVIKEYGELPLVECYPGQLNQVFMNILANGIDALEESTISCPLCGEKKQSNDTPQIRICTEMLQDDRVVIRIADNGVGITQEVMQHLFTPMFTTKSVGKGTGLGLSISREIVEQKHGGKLTCISSPEWGVEFVIELPIQH</sequence>
<dbReference type="SMART" id="SM00387">
    <property type="entry name" value="HATPase_c"/>
    <property type="match status" value="1"/>
</dbReference>
<keyword evidence="5" id="KW-0902">Two-component regulatory system</keyword>
<evidence type="ECO:0000256" key="5">
    <source>
        <dbReference type="ARBA" id="ARBA00023012"/>
    </source>
</evidence>
<evidence type="ECO:0000256" key="7">
    <source>
        <dbReference type="SAM" id="Coils"/>
    </source>
</evidence>
<dbReference type="GO" id="GO:0000155">
    <property type="term" value="F:phosphorelay sensor kinase activity"/>
    <property type="evidence" value="ECO:0007669"/>
    <property type="project" value="InterPro"/>
</dbReference>
<dbReference type="SUPFAM" id="SSF52172">
    <property type="entry name" value="CheY-like"/>
    <property type="match status" value="1"/>
</dbReference>
<evidence type="ECO:0000256" key="2">
    <source>
        <dbReference type="ARBA" id="ARBA00012438"/>
    </source>
</evidence>
<dbReference type="InterPro" id="IPR005467">
    <property type="entry name" value="His_kinase_dom"/>
</dbReference>
<keyword evidence="3 6" id="KW-0597">Phosphoprotein</keyword>
<keyword evidence="7" id="KW-0175">Coiled coil</keyword>
<dbReference type="SUPFAM" id="SSF47384">
    <property type="entry name" value="Homodimeric domain of signal transducing histidine kinase"/>
    <property type="match status" value="1"/>
</dbReference>
<dbReference type="Gene3D" id="1.10.287.130">
    <property type="match status" value="1"/>
</dbReference>
<dbReference type="KEGG" id="oni:Osc7112_5556"/>
<dbReference type="PROSITE" id="PS50110">
    <property type="entry name" value="RESPONSE_REGULATORY"/>
    <property type="match status" value="1"/>
</dbReference>
<evidence type="ECO:0000256" key="4">
    <source>
        <dbReference type="ARBA" id="ARBA00022777"/>
    </source>
</evidence>
<dbReference type="SMART" id="SM00448">
    <property type="entry name" value="REC"/>
    <property type="match status" value="1"/>
</dbReference>
<dbReference type="AlphaFoldDB" id="K9VQF1"/>
<evidence type="ECO:0000259" key="8">
    <source>
        <dbReference type="PROSITE" id="PS50109"/>
    </source>
</evidence>
<evidence type="ECO:0000259" key="9">
    <source>
        <dbReference type="PROSITE" id="PS50110"/>
    </source>
</evidence>
<proteinExistence type="predicted"/>
<dbReference type="InterPro" id="IPR003661">
    <property type="entry name" value="HisK_dim/P_dom"/>
</dbReference>
<reference evidence="10 11" key="1">
    <citation type="submission" date="2012-05" db="EMBL/GenBank/DDBJ databases">
        <title>Finished chromosome of genome of Oscillatoria sp. PCC 7112.</title>
        <authorList>
            <consortium name="US DOE Joint Genome Institute"/>
            <person name="Gugger M."/>
            <person name="Coursin T."/>
            <person name="Rippka R."/>
            <person name="Tandeau De Marsac N."/>
            <person name="Huntemann M."/>
            <person name="Wei C.-L."/>
            <person name="Han J."/>
            <person name="Detter J.C."/>
            <person name="Han C."/>
            <person name="Tapia R."/>
            <person name="Davenport K."/>
            <person name="Daligault H."/>
            <person name="Erkkila T."/>
            <person name="Gu W."/>
            <person name="Munk A.C.C."/>
            <person name="Teshima H."/>
            <person name="Xu Y."/>
            <person name="Chain P."/>
            <person name="Chen A."/>
            <person name="Krypides N."/>
            <person name="Mavromatis K."/>
            <person name="Markowitz V."/>
            <person name="Szeto E."/>
            <person name="Ivanova N."/>
            <person name="Mikhailova N."/>
            <person name="Ovchinnikova G."/>
            <person name="Pagani I."/>
            <person name="Pati A."/>
            <person name="Goodwin L."/>
            <person name="Peters L."/>
            <person name="Pitluck S."/>
            <person name="Woyke T."/>
            <person name="Kerfeld C."/>
        </authorList>
    </citation>
    <scope>NUCLEOTIDE SEQUENCE [LARGE SCALE GENOMIC DNA]</scope>
    <source>
        <strain evidence="10 11">PCC 7112</strain>
    </source>
</reference>
<dbReference type="RefSeq" id="WP_015178985.1">
    <property type="nucleotide sequence ID" value="NC_019729.1"/>
</dbReference>
<dbReference type="Gene3D" id="3.40.50.2300">
    <property type="match status" value="1"/>
</dbReference>